<name>A0A327T5T5_9SPHI</name>
<dbReference type="Proteomes" id="UP000249754">
    <property type="component" value="Unassembled WGS sequence"/>
</dbReference>
<organism evidence="1 2">
    <name type="scientific">Pedobacter cryoconitis</name>
    <dbReference type="NCBI Taxonomy" id="188932"/>
    <lineage>
        <taxon>Bacteria</taxon>
        <taxon>Pseudomonadati</taxon>
        <taxon>Bacteroidota</taxon>
        <taxon>Sphingobacteriia</taxon>
        <taxon>Sphingobacteriales</taxon>
        <taxon>Sphingobacteriaceae</taxon>
        <taxon>Pedobacter</taxon>
    </lineage>
</organism>
<reference evidence="1 2" key="1">
    <citation type="submission" date="2018-06" db="EMBL/GenBank/DDBJ databases">
        <title>Genomic Encyclopedia of Archaeal and Bacterial Type Strains, Phase II (KMG-II): from individual species to whole genera.</title>
        <authorList>
            <person name="Goeker M."/>
        </authorList>
    </citation>
    <scope>NUCLEOTIDE SEQUENCE [LARGE SCALE GENOMIC DNA]</scope>
    <source>
        <strain evidence="1 2">DSM 14825</strain>
    </source>
</reference>
<comment type="caution">
    <text evidence="1">The sequence shown here is derived from an EMBL/GenBank/DDBJ whole genome shotgun (WGS) entry which is preliminary data.</text>
</comment>
<gene>
    <name evidence="1" type="ORF">LY11_00041</name>
</gene>
<evidence type="ECO:0000313" key="2">
    <source>
        <dbReference type="Proteomes" id="UP000249754"/>
    </source>
</evidence>
<dbReference type="EMBL" id="QLLR01000001">
    <property type="protein sequence ID" value="RAJ36966.1"/>
    <property type="molecule type" value="Genomic_DNA"/>
</dbReference>
<dbReference type="RefSeq" id="WP_170132590.1">
    <property type="nucleotide sequence ID" value="NZ_QLLR01000001.1"/>
</dbReference>
<sequence>MENKAPEKTVTKLVEEPKAVKTVVDILSKDLEAIKELLKRKDLTRKS</sequence>
<protein>
    <submittedName>
        <fullName evidence="1">Uncharacterized protein</fullName>
    </submittedName>
</protein>
<dbReference type="AlphaFoldDB" id="A0A327T5T5"/>
<proteinExistence type="predicted"/>
<accession>A0A327T5T5</accession>
<evidence type="ECO:0000313" key="1">
    <source>
        <dbReference type="EMBL" id="RAJ36966.1"/>
    </source>
</evidence>